<feature type="region of interest" description="Disordered" evidence="1">
    <location>
        <begin position="53"/>
        <end position="78"/>
    </location>
</feature>
<dbReference type="Proteomes" id="UP001168821">
    <property type="component" value="Unassembled WGS sequence"/>
</dbReference>
<evidence type="ECO:0000313" key="2">
    <source>
        <dbReference type="EMBL" id="KAJ3654073.1"/>
    </source>
</evidence>
<feature type="compositionally biased region" description="Basic and acidic residues" evidence="1">
    <location>
        <begin position="257"/>
        <end position="277"/>
    </location>
</feature>
<evidence type="ECO:0000313" key="3">
    <source>
        <dbReference type="Proteomes" id="UP001168821"/>
    </source>
</evidence>
<evidence type="ECO:0000256" key="1">
    <source>
        <dbReference type="SAM" id="MobiDB-lite"/>
    </source>
</evidence>
<feature type="compositionally biased region" description="Pro residues" evidence="1">
    <location>
        <begin position="57"/>
        <end position="68"/>
    </location>
</feature>
<comment type="caution">
    <text evidence="2">The sequence shown here is derived from an EMBL/GenBank/DDBJ whole genome shotgun (WGS) entry which is preliminary data.</text>
</comment>
<reference evidence="2" key="1">
    <citation type="journal article" date="2023" name="G3 (Bethesda)">
        <title>Whole genome assemblies of Zophobas morio and Tenebrio molitor.</title>
        <authorList>
            <person name="Kaur S."/>
            <person name="Stinson S.A."/>
            <person name="diCenzo G.C."/>
        </authorList>
    </citation>
    <scope>NUCLEOTIDE SEQUENCE</scope>
    <source>
        <strain evidence="2">QUZm001</strain>
    </source>
</reference>
<protein>
    <submittedName>
        <fullName evidence="2">Uncharacterized protein</fullName>
    </submittedName>
</protein>
<organism evidence="2 3">
    <name type="scientific">Zophobas morio</name>
    <dbReference type="NCBI Taxonomy" id="2755281"/>
    <lineage>
        <taxon>Eukaryota</taxon>
        <taxon>Metazoa</taxon>
        <taxon>Ecdysozoa</taxon>
        <taxon>Arthropoda</taxon>
        <taxon>Hexapoda</taxon>
        <taxon>Insecta</taxon>
        <taxon>Pterygota</taxon>
        <taxon>Neoptera</taxon>
        <taxon>Endopterygota</taxon>
        <taxon>Coleoptera</taxon>
        <taxon>Polyphaga</taxon>
        <taxon>Cucujiformia</taxon>
        <taxon>Tenebrionidae</taxon>
        <taxon>Zophobas</taxon>
    </lineage>
</organism>
<feature type="region of interest" description="Disordered" evidence="1">
    <location>
        <begin position="230"/>
        <end position="302"/>
    </location>
</feature>
<dbReference type="AlphaFoldDB" id="A0AA38IAE9"/>
<name>A0AA38IAE9_9CUCU</name>
<feature type="compositionally biased region" description="Polar residues" evidence="1">
    <location>
        <begin position="288"/>
        <end position="302"/>
    </location>
</feature>
<accession>A0AA38IAE9</accession>
<dbReference type="EMBL" id="JALNTZ010000004">
    <property type="protein sequence ID" value="KAJ3654073.1"/>
    <property type="molecule type" value="Genomic_DNA"/>
</dbReference>
<gene>
    <name evidence="2" type="ORF">Zmor_013286</name>
</gene>
<sequence length="302" mass="33766">MIKNKVTVLTVVPYEEPPRGEDELTDLLENATSLISAIKDLTKNVKDMIEQKTSHIEPPPARTYPPKPAGSSYNEYKPRRKPPCLIDYSKDVSVRYKSKDDTNVHAKGRVPAGSFGATNSLKQAFDRRKWILANPPEINKHVPQKKQQPVNKPKVPQTVIKEKAIQAEVPYESKYVQNTPEIANKPKKEAPKEVPVEPQNVTELVDVMVKNISGSSSDSLSSQVISPCDKYGTCKDPPAKQTFKLTTKLPGRRRTVASKDEKRSRGSSKERKDRKEVPASPKSKAAVRQSSEPALQRHLLTQ</sequence>
<keyword evidence="3" id="KW-1185">Reference proteome</keyword>
<proteinExistence type="predicted"/>